<gene>
    <name evidence="7" type="ORF">LSAT_V11C300125360</name>
</gene>
<sequence>MPHTTGRYQARRFRKAQCPIVERLTNSLTMHGRNNDKKVVVVRILKHAMEIIHHLTDANPIQIIIDAVINRLWIWSSQFKGEDNPCDWRIDDGEVFTINATSAELKCISSGHHHSRTAGLSFANKGRKLCAISTDGKTCEMNSETGELFKGMKISNKLISSSVYIFLASLPNTWSLNCLKRFSSKVCFLVLIDDKILPASNTKIRVLTLDDGEELLKFSTDVNAALLTARAGARDPSCISYICHVSAALQYPAGLEGSDAGLALVLESMEFCLKLQGSEACVLEDLAKAINLVHIRRDLVESGHALLNHTYHNLQEYERYEGGTRICDSDGIGICDSIPMPNKRSLILSQGGTRISDSNGIGICDYVGIRIYDSIPLPNQRNLIIYEGGTRINDYDRIGISDYVKLYGYCSHVRNSFFINEYLEKGSLGSILKSDVLAKDLDWLKRLNIVKGIANGLAYVHHDCVGIVFKAATILGRGVTIVTLEAPRQQDQTRDSKMSNANNAAASSFTLMSLSQKVTFDGTNFSEWIRYIRTIARYEDKEYVLDEKLEKINPEIATPAETTAFETHERDATKVHCIMIATMNSEFQKSYEDMYPYEMHQDLLERYHQDARQERYEIFTNMISAKMGYGESLTVHLQKMQRYVDRLRKLNVDFGEDLAIDMVLHSLRPMVAESNFKDKSVAPTPNPPTAHVLAIGQGKGKKRKASSKNYRKVKARDGASSSGTKFDPAKPCPNPKEVECHHCHKIGHWKRSCPKYLQAIKEGKIKPSFAGIYTIKSNDSSHAISWVLDTGCGYHICSNVQGQRRSRDVEQGRINLIMGNRRSSPVTKIGVYSLVLRNNLCLDLKNCCYSPEMARNIISFHGLYRQGFRFSFNNENGSILAYLNGVFYFEAIPCNGIYETVMIVDNLGNDVLNIDSSTSMDKASLWHCRLGHVNKKRIAQLQKDRVLESFDLREDDTCESCLLGKMTKSPFTSTCERGEGLLDLIHTDVCGPFRSTTKDGNRFYVTFTDDYSKYGYIYLIKQKSETFKSSKSSRMKWRINWAGKSRCFDPIEEEST</sequence>
<evidence type="ECO:0000313" key="8">
    <source>
        <dbReference type="Proteomes" id="UP000235145"/>
    </source>
</evidence>
<feature type="region of interest" description="Disordered" evidence="5">
    <location>
        <begin position="696"/>
        <end position="730"/>
    </location>
</feature>
<feature type="domain" description="CCHC-type" evidence="6">
    <location>
        <begin position="740"/>
        <end position="755"/>
    </location>
</feature>
<dbReference type="Pfam" id="PF14817">
    <property type="entry name" value="HAUS5"/>
    <property type="match status" value="1"/>
</dbReference>
<dbReference type="PROSITE" id="PS50158">
    <property type="entry name" value="ZF_CCHC"/>
    <property type="match status" value="1"/>
</dbReference>
<dbReference type="GO" id="GO:0005840">
    <property type="term" value="C:ribosome"/>
    <property type="evidence" value="ECO:0007669"/>
    <property type="project" value="UniProtKB-KW"/>
</dbReference>
<keyword evidence="2" id="KW-0689">Ribosomal protein</keyword>
<accession>A0A9R1VZM6</accession>
<dbReference type="Gene3D" id="1.10.455.10">
    <property type="entry name" value="Ribosomal protein S7 domain"/>
    <property type="match status" value="1"/>
</dbReference>
<dbReference type="InterPro" id="IPR025724">
    <property type="entry name" value="GAG-pre-integrase_dom"/>
</dbReference>
<dbReference type="Pfam" id="PF13976">
    <property type="entry name" value="gag_pre-integrs"/>
    <property type="match status" value="1"/>
</dbReference>
<dbReference type="SUPFAM" id="SSF47973">
    <property type="entry name" value="Ribosomal protein S7"/>
    <property type="match status" value="1"/>
</dbReference>
<dbReference type="Gene3D" id="1.10.510.10">
    <property type="entry name" value="Transferase(Phosphotransferase) domain 1"/>
    <property type="match status" value="1"/>
</dbReference>
<organism evidence="7 8">
    <name type="scientific">Lactuca sativa</name>
    <name type="common">Garden lettuce</name>
    <dbReference type="NCBI Taxonomy" id="4236"/>
    <lineage>
        <taxon>Eukaryota</taxon>
        <taxon>Viridiplantae</taxon>
        <taxon>Streptophyta</taxon>
        <taxon>Embryophyta</taxon>
        <taxon>Tracheophyta</taxon>
        <taxon>Spermatophyta</taxon>
        <taxon>Magnoliopsida</taxon>
        <taxon>eudicotyledons</taxon>
        <taxon>Gunneridae</taxon>
        <taxon>Pentapetalae</taxon>
        <taxon>asterids</taxon>
        <taxon>campanulids</taxon>
        <taxon>Asterales</taxon>
        <taxon>Asteraceae</taxon>
        <taxon>Cichorioideae</taxon>
        <taxon>Cichorieae</taxon>
        <taxon>Lactucinae</taxon>
        <taxon>Lactuca</taxon>
    </lineage>
</organism>
<proteinExistence type="inferred from homology"/>
<dbReference type="GO" id="GO:0008270">
    <property type="term" value="F:zinc ion binding"/>
    <property type="evidence" value="ECO:0007669"/>
    <property type="project" value="UniProtKB-KW"/>
</dbReference>
<dbReference type="InterPro" id="IPR036823">
    <property type="entry name" value="Ribosomal_uS7_dom_sf"/>
</dbReference>
<dbReference type="AlphaFoldDB" id="A0A9R1VZM6"/>
<reference evidence="7 8" key="1">
    <citation type="journal article" date="2017" name="Nat. Commun.">
        <title>Genome assembly with in vitro proximity ligation data and whole-genome triplication in lettuce.</title>
        <authorList>
            <person name="Reyes-Chin-Wo S."/>
            <person name="Wang Z."/>
            <person name="Yang X."/>
            <person name="Kozik A."/>
            <person name="Arikit S."/>
            <person name="Song C."/>
            <person name="Xia L."/>
            <person name="Froenicke L."/>
            <person name="Lavelle D.O."/>
            <person name="Truco M.J."/>
            <person name="Xia R."/>
            <person name="Zhu S."/>
            <person name="Xu C."/>
            <person name="Xu H."/>
            <person name="Xu X."/>
            <person name="Cox K."/>
            <person name="Korf I."/>
            <person name="Meyers B.C."/>
            <person name="Michelmore R.W."/>
        </authorList>
    </citation>
    <scope>NUCLEOTIDE SEQUENCE [LARGE SCALE GENOMIC DNA]</scope>
    <source>
        <strain evidence="8">cv. Salinas</strain>
        <tissue evidence="7">Seedlings</tissue>
    </source>
</reference>
<feature type="compositionally biased region" description="Basic residues" evidence="5">
    <location>
        <begin position="699"/>
        <end position="714"/>
    </location>
</feature>
<dbReference type="GO" id="GO:0051225">
    <property type="term" value="P:spindle assembly"/>
    <property type="evidence" value="ECO:0007669"/>
    <property type="project" value="InterPro"/>
</dbReference>
<dbReference type="SUPFAM" id="SSF56112">
    <property type="entry name" value="Protein kinase-like (PK-like)"/>
    <property type="match status" value="1"/>
</dbReference>
<name>A0A9R1VZM6_LACSA</name>
<dbReference type="GO" id="GO:0005876">
    <property type="term" value="C:spindle microtubule"/>
    <property type="evidence" value="ECO:0007669"/>
    <property type="project" value="InterPro"/>
</dbReference>
<dbReference type="InterPro" id="IPR029131">
    <property type="entry name" value="HAUS5"/>
</dbReference>
<keyword evidence="4" id="KW-0862">Zinc</keyword>
<dbReference type="InterPro" id="IPR012337">
    <property type="entry name" value="RNaseH-like_sf"/>
</dbReference>
<dbReference type="Proteomes" id="UP000235145">
    <property type="component" value="Unassembled WGS sequence"/>
</dbReference>
<dbReference type="EMBL" id="NBSK02000003">
    <property type="protein sequence ID" value="KAJ0217012.1"/>
    <property type="molecule type" value="Genomic_DNA"/>
</dbReference>
<evidence type="ECO:0000256" key="5">
    <source>
        <dbReference type="SAM" id="MobiDB-lite"/>
    </source>
</evidence>
<dbReference type="InterPro" id="IPR023798">
    <property type="entry name" value="Ribosomal_uS7_dom"/>
</dbReference>
<evidence type="ECO:0000256" key="2">
    <source>
        <dbReference type="ARBA" id="ARBA00022980"/>
    </source>
</evidence>
<dbReference type="PANTHER" id="PTHR34968">
    <property type="entry name" value="AUGMIN SUBUNIT 5"/>
    <property type="match status" value="1"/>
</dbReference>
<evidence type="ECO:0000256" key="4">
    <source>
        <dbReference type="PROSITE-ProRule" id="PRU00047"/>
    </source>
</evidence>
<comment type="similarity">
    <text evidence="1">Belongs to the universal ribosomal protein uS7 family.</text>
</comment>
<keyword evidence="3" id="KW-0687">Ribonucleoprotein</keyword>
<keyword evidence="4" id="KW-0863">Zinc-finger</keyword>
<dbReference type="Gene3D" id="4.10.60.10">
    <property type="entry name" value="Zinc finger, CCHC-type"/>
    <property type="match status" value="1"/>
</dbReference>
<evidence type="ECO:0000256" key="1">
    <source>
        <dbReference type="ARBA" id="ARBA00007151"/>
    </source>
</evidence>
<keyword evidence="8" id="KW-1185">Reference proteome</keyword>
<evidence type="ECO:0000313" key="7">
    <source>
        <dbReference type="EMBL" id="KAJ0217012.1"/>
    </source>
</evidence>
<dbReference type="PANTHER" id="PTHR34968:SF1">
    <property type="entry name" value="AUGMIN SUBUNIT 5"/>
    <property type="match status" value="1"/>
</dbReference>
<dbReference type="Pfam" id="PF00177">
    <property type="entry name" value="Ribosomal_S7"/>
    <property type="match status" value="1"/>
</dbReference>
<evidence type="ECO:0000259" key="6">
    <source>
        <dbReference type="PROSITE" id="PS50158"/>
    </source>
</evidence>
<protein>
    <recommendedName>
        <fullName evidence="6">CCHC-type domain-containing protein</fullName>
    </recommendedName>
</protein>
<dbReference type="Gene3D" id="3.30.420.10">
    <property type="entry name" value="Ribonuclease H-like superfamily/Ribonuclease H"/>
    <property type="match status" value="1"/>
</dbReference>
<evidence type="ECO:0000256" key="3">
    <source>
        <dbReference type="ARBA" id="ARBA00023274"/>
    </source>
</evidence>
<dbReference type="InterPro" id="IPR001878">
    <property type="entry name" value="Znf_CCHC"/>
</dbReference>
<dbReference type="Pfam" id="PF22936">
    <property type="entry name" value="Pol_BBD"/>
    <property type="match status" value="1"/>
</dbReference>
<keyword evidence="4" id="KW-0479">Metal-binding</keyword>
<dbReference type="GO" id="GO:1990904">
    <property type="term" value="C:ribonucleoprotein complex"/>
    <property type="evidence" value="ECO:0007669"/>
    <property type="project" value="UniProtKB-KW"/>
</dbReference>
<dbReference type="SUPFAM" id="SSF57756">
    <property type="entry name" value="Retrovirus zinc finger-like domains"/>
    <property type="match status" value="1"/>
</dbReference>
<dbReference type="InterPro" id="IPR036875">
    <property type="entry name" value="Znf_CCHC_sf"/>
</dbReference>
<dbReference type="GO" id="GO:0003676">
    <property type="term" value="F:nucleic acid binding"/>
    <property type="evidence" value="ECO:0007669"/>
    <property type="project" value="InterPro"/>
</dbReference>
<comment type="caution">
    <text evidence="7">The sequence shown here is derived from an EMBL/GenBank/DDBJ whole genome shotgun (WGS) entry which is preliminary data.</text>
</comment>
<dbReference type="InterPro" id="IPR044706">
    <property type="entry name" value="AUG5_plant"/>
</dbReference>
<dbReference type="InterPro" id="IPR011009">
    <property type="entry name" value="Kinase-like_dom_sf"/>
</dbReference>
<dbReference type="GO" id="GO:0070652">
    <property type="term" value="C:HAUS complex"/>
    <property type="evidence" value="ECO:0007669"/>
    <property type="project" value="InterPro"/>
</dbReference>
<dbReference type="InterPro" id="IPR036397">
    <property type="entry name" value="RNaseH_sf"/>
</dbReference>
<dbReference type="SUPFAM" id="SSF53098">
    <property type="entry name" value="Ribonuclease H-like"/>
    <property type="match status" value="1"/>
</dbReference>
<dbReference type="InterPro" id="IPR054722">
    <property type="entry name" value="PolX-like_BBD"/>
</dbReference>